<name>A0A090WH73_NONUL</name>
<feature type="compositionally biased region" description="Low complexity" evidence="1">
    <location>
        <begin position="42"/>
        <end position="62"/>
    </location>
</feature>
<dbReference type="EMBL" id="BBNT01000002">
    <property type="protein sequence ID" value="GAL74759.1"/>
    <property type="molecule type" value="Genomic_DNA"/>
</dbReference>
<organism evidence="2 3">
    <name type="scientific">Nonlabens ulvanivorans</name>
    <name type="common">Persicivirga ulvanivorans</name>
    <dbReference type="NCBI Taxonomy" id="906888"/>
    <lineage>
        <taxon>Bacteria</taxon>
        <taxon>Pseudomonadati</taxon>
        <taxon>Bacteroidota</taxon>
        <taxon>Flavobacteriia</taxon>
        <taxon>Flavobacteriales</taxon>
        <taxon>Flavobacteriaceae</taxon>
        <taxon>Nonlabens</taxon>
    </lineage>
</organism>
<evidence type="ECO:0000313" key="2">
    <source>
        <dbReference type="EMBL" id="GAL74759.1"/>
    </source>
</evidence>
<comment type="caution">
    <text evidence="2">The sequence shown here is derived from an EMBL/GenBank/DDBJ whole genome shotgun (WGS) entry which is preliminary data.</text>
</comment>
<dbReference type="Proteomes" id="UP000029647">
    <property type="component" value="Unassembled WGS sequence"/>
</dbReference>
<feature type="region of interest" description="Disordered" evidence="1">
    <location>
        <begin position="33"/>
        <end position="62"/>
    </location>
</feature>
<evidence type="ECO:0000313" key="3">
    <source>
        <dbReference type="Proteomes" id="UP000029647"/>
    </source>
</evidence>
<protein>
    <submittedName>
        <fullName evidence="2">Uncharacterized protein</fullName>
    </submittedName>
</protein>
<sequence>MDKSTWVLSTLLLVLILAASSVLITEKTSANRDIIDTNNVETPAANPVPTTTDDTATPLDGE</sequence>
<evidence type="ECO:0000256" key="1">
    <source>
        <dbReference type="SAM" id="MobiDB-lite"/>
    </source>
</evidence>
<gene>
    <name evidence="2" type="ORF">JCM19275_3614</name>
</gene>
<dbReference type="AlphaFoldDB" id="A0A090WH73"/>
<accession>A0A090WH73</accession>
<proteinExistence type="predicted"/>
<reference evidence="2 3" key="1">
    <citation type="journal article" date="2014" name="Genome Announc.">
        <title>Draft Genome Sequences of Marine Flavobacterium Nonlabens Strains NR17, NR24, NR27, NR32, NR33, and Ara13.</title>
        <authorList>
            <person name="Nakanishi M."/>
            <person name="Meirelles P."/>
            <person name="Suzuki R."/>
            <person name="Takatani N."/>
            <person name="Mino S."/>
            <person name="Suda W."/>
            <person name="Oshima K."/>
            <person name="Hattori M."/>
            <person name="Ohkuma M."/>
            <person name="Hosokawa M."/>
            <person name="Miyashita K."/>
            <person name="Thompson F.L."/>
            <person name="Niwa A."/>
            <person name="Sawabe T."/>
            <person name="Sawabe T."/>
        </authorList>
    </citation>
    <scope>NUCLEOTIDE SEQUENCE [LARGE SCALE GENOMIC DNA]</scope>
    <source>
        <strain evidence="3">JCM19275</strain>
    </source>
</reference>